<evidence type="ECO:0000313" key="1">
    <source>
        <dbReference type="EMBL" id="CBW76607.1"/>
    </source>
</evidence>
<name>E5AU33_MYCRK</name>
<reference evidence="1 2" key="1">
    <citation type="journal article" date="2011" name="J. Bacteriol.">
        <title>Complete genome sequence of Burkholderia rhizoxinica, an endosymbiont of Rhizopus microsporus.</title>
        <authorList>
            <person name="Lackner G."/>
            <person name="Moebius N."/>
            <person name="Partida-Martinez L."/>
            <person name="Hertweck C."/>
        </authorList>
    </citation>
    <scope>NUCLEOTIDE SEQUENCE [LARGE SCALE GENOMIC DNA]</scope>
    <source>
        <strain evidence="2">DSM 19002 / CIP 109453 / HKI 454</strain>
        <plasmid evidence="1 2">pBRH01</plasmid>
    </source>
</reference>
<dbReference type="EMBL" id="FR687360">
    <property type="protein sequence ID" value="CBW76607.1"/>
    <property type="molecule type" value="Genomic_DNA"/>
</dbReference>
<accession>E5AU33</accession>
<evidence type="ECO:0000313" key="2">
    <source>
        <dbReference type="Proteomes" id="UP000007437"/>
    </source>
</evidence>
<keyword evidence="1" id="KW-0614">Plasmid</keyword>
<sequence length="59" mass="6589">MPDAHASDRQPRLTGPARRFMGLAHSVSRIDTLIHSQMKDGWQDIGLECLRDTKEQSGA</sequence>
<gene>
    <name evidence="1" type="ordered locus">RBRH_00524</name>
</gene>
<dbReference type="HOGENOM" id="CLU_2951471_0_0_4"/>
<geneLocation type="plasmid" evidence="1 2">
    <name>pBRH01</name>
</geneLocation>
<dbReference type="KEGG" id="brh:RBRH_00524"/>
<dbReference type="Proteomes" id="UP000007437">
    <property type="component" value="Plasmid pBRH01"/>
</dbReference>
<protein>
    <submittedName>
        <fullName evidence="1">Uncharacterized protein</fullName>
    </submittedName>
</protein>
<proteinExistence type="predicted"/>
<organism evidence="1 2">
    <name type="scientific">Mycetohabitans rhizoxinica (strain DSM 19002 / CIP 109453 / HKI 454)</name>
    <name type="common">Paraburkholderia rhizoxinica</name>
    <dbReference type="NCBI Taxonomy" id="882378"/>
    <lineage>
        <taxon>Bacteria</taxon>
        <taxon>Pseudomonadati</taxon>
        <taxon>Pseudomonadota</taxon>
        <taxon>Betaproteobacteria</taxon>
        <taxon>Burkholderiales</taxon>
        <taxon>Burkholderiaceae</taxon>
        <taxon>Mycetohabitans</taxon>
    </lineage>
</organism>
<dbReference type="AlphaFoldDB" id="E5AU33"/>